<dbReference type="InterPro" id="IPR023213">
    <property type="entry name" value="CAT-like_dom_sf"/>
</dbReference>
<dbReference type="InterPro" id="IPR001242">
    <property type="entry name" value="Condensation_dom"/>
</dbReference>
<dbReference type="SUPFAM" id="SSF52777">
    <property type="entry name" value="CoA-dependent acyltransferases"/>
    <property type="match status" value="2"/>
</dbReference>
<accession>A0ABT6WWF5</accession>
<dbReference type="Pfam" id="PF00668">
    <property type="entry name" value="Condensation"/>
    <property type="match status" value="1"/>
</dbReference>
<dbReference type="Proteomes" id="UP001241758">
    <property type="component" value="Unassembled WGS sequence"/>
</dbReference>
<evidence type="ECO:0000259" key="2">
    <source>
        <dbReference type="Pfam" id="PF00668"/>
    </source>
</evidence>
<name>A0ABT6WWF5_9ACTN</name>
<keyword evidence="4" id="KW-1185">Reference proteome</keyword>
<evidence type="ECO:0000313" key="4">
    <source>
        <dbReference type="Proteomes" id="UP001241758"/>
    </source>
</evidence>
<evidence type="ECO:0000256" key="1">
    <source>
        <dbReference type="SAM" id="MobiDB-lite"/>
    </source>
</evidence>
<dbReference type="Gene3D" id="3.30.559.10">
    <property type="entry name" value="Chloramphenicol acetyltransferase-like domain"/>
    <property type="match status" value="1"/>
</dbReference>
<evidence type="ECO:0000313" key="3">
    <source>
        <dbReference type="EMBL" id="MDI6104071.1"/>
    </source>
</evidence>
<dbReference type="PANTHER" id="PTHR45527">
    <property type="entry name" value="NONRIBOSOMAL PEPTIDE SYNTHETASE"/>
    <property type="match status" value="1"/>
</dbReference>
<dbReference type="Gene3D" id="3.30.559.30">
    <property type="entry name" value="Nonribosomal peptide synthetase, condensation domain"/>
    <property type="match status" value="1"/>
</dbReference>
<organism evidence="3 4">
    <name type="scientific">Actinoplanes sandaracinus</name>
    <dbReference type="NCBI Taxonomy" id="3045177"/>
    <lineage>
        <taxon>Bacteria</taxon>
        <taxon>Bacillati</taxon>
        <taxon>Actinomycetota</taxon>
        <taxon>Actinomycetes</taxon>
        <taxon>Micromonosporales</taxon>
        <taxon>Micromonosporaceae</taxon>
        <taxon>Actinoplanes</taxon>
    </lineage>
</organism>
<dbReference type="PANTHER" id="PTHR45527:SF1">
    <property type="entry name" value="FATTY ACID SYNTHASE"/>
    <property type="match status" value="1"/>
</dbReference>
<feature type="domain" description="Condensation" evidence="2">
    <location>
        <begin position="26"/>
        <end position="446"/>
    </location>
</feature>
<dbReference type="RefSeq" id="WP_282765332.1">
    <property type="nucleotide sequence ID" value="NZ_JASCTH010000030.1"/>
</dbReference>
<dbReference type="EMBL" id="JASCTH010000030">
    <property type="protein sequence ID" value="MDI6104071.1"/>
    <property type="molecule type" value="Genomic_DNA"/>
</dbReference>
<feature type="compositionally biased region" description="Basic and acidic residues" evidence="1">
    <location>
        <begin position="1"/>
        <end position="15"/>
    </location>
</feature>
<reference evidence="3 4" key="1">
    <citation type="submission" date="2023-05" db="EMBL/GenBank/DDBJ databases">
        <title>Actinoplanes sp. NEAU-A12 genome sequencing.</title>
        <authorList>
            <person name="Wang Z.-S."/>
        </authorList>
    </citation>
    <scope>NUCLEOTIDE SEQUENCE [LARGE SCALE GENOMIC DNA]</scope>
    <source>
        <strain evidence="3 4">NEAU-A12</strain>
    </source>
</reference>
<protein>
    <submittedName>
        <fullName evidence="3">Condensation domain-containing protein</fullName>
    </submittedName>
</protein>
<feature type="region of interest" description="Disordered" evidence="1">
    <location>
        <begin position="1"/>
        <end position="21"/>
    </location>
</feature>
<sequence>MTAVRTEVRRPERVSDQPPARGISYNQEQICLLSSFYPGNQAYNAQAAIHVRGELDLAVLERAVSYVVARHEMLRTTISLDDDGFRATVHEPFDFAIPLHDLSGLPSPDRLPACDAVRRGLQDRVFDVARLPLLTIDAVRLAADEWTLIQVEHHVVHDGWSFGRLWEEIQVAYNALATGRQPDLPPLQAQYQQFVSWQRGRMEGEYGQEAVDFWADYLDGAADVSLGGTPARVDSLDGHLIEATVPADTYGRIRQTARRMAVSPFVLMFSVYARLLAARSGKTDFCVGISVHGRTEAELEPLIGMMVNAMPVRVTVRAEDPPDRVARGIQTSMFRALRYSDVPLSLIVRRMKLTQKPGRNPVFQHCFSFHDSRVPRLEFGGASAEIHEEQSQTAKFEMNIVVIPPSDTRDATHARMFWQFSQRAFARAEAVAFVRDYEHELARVLRES</sequence>
<gene>
    <name evidence="3" type="ORF">QLQ12_36320</name>
</gene>
<comment type="caution">
    <text evidence="3">The sequence shown here is derived from an EMBL/GenBank/DDBJ whole genome shotgun (WGS) entry which is preliminary data.</text>
</comment>
<proteinExistence type="predicted"/>